<evidence type="ECO:0000259" key="2">
    <source>
        <dbReference type="PROSITE" id="PS50110"/>
    </source>
</evidence>
<dbReference type="InterPro" id="IPR011006">
    <property type="entry name" value="CheY-like_superfamily"/>
</dbReference>
<reference evidence="3 4" key="1">
    <citation type="submission" date="2018-05" db="EMBL/GenBank/DDBJ databases">
        <title>Draft genome of Methanospirillum lacunae Ki8-1.</title>
        <authorList>
            <person name="Dueholm M.S."/>
            <person name="Nielsen P.H."/>
            <person name="Bakmann L.F."/>
            <person name="Otzen D.E."/>
        </authorList>
    </citation>
    <scope>NUCLEOTIDE SEQUENCE [LARGE SCALE GENOMIC DNA]</scope>
    <source>
        <strain evidence="3 4">Ki8-1</strain>
    </source>
</reference>
<dbReference type="Pfam" id="PF00072">
    <property type="entry name" value="Response_reg"/>
    <property type="match status" value="1"/>
</dbReference>
<evidence type="ECO:0000313" key="4">
    <source>
        <dbReference type="Proteomes" id="UP000245657"/>
    </source>
</evidence>
<feature type="modified residue" description="4-aspartylphosphate" evidence="1">
    <location>
        <position position="58"/>
    </location>
</feature>
<organism evidence="3 4">
    <name type="scientific">Methanospirillum lacunae</name>
    <dbReference type="NCBI Taxonomy" id="668570"/>
    <lineage>
        <taxon>Archaea</taxon>
        <taxon>Methanobacteriati</taxon>
        <taxon>Methanobacteriota</taxon>
        <taxon>Stenosarchaea group</taxon>
        <taxon>Methanomicrobia</taxon>
        <taxon>Methanomicrobiales</taxon>
        <taxon>Methanospirillaceae</taxon>
        <taxon>Methanospirillum</taxon>
    </lineage>
</organism>
<dbReference type="OrthoDB" id="2830at2157"/>
<dbReference type="InterPro" id="IPR052048">
    <property type="entry name" value="ST_Response_Regulator"/>
</dbReference>
<name>A0A2V2N9P8_9EURY</name>
<dbReference type="InterPro" id="IPR001789">
    <property type="entry name" value="Sig_transdc_resp-reg_receiver"/>
</dbReference>
<protein>
    <submittedName>
        <fullName evidence="3">Response regulator</fullName>
    </submittedName>
</protein>
<dbReference type="PANTHER" id="PTHR43228:SF6">
    <property type="entry name" value="RESPONSE REGULATOR RECEIVER"/>
    <property type="match status" value="1"/>
</dbReference>
<dbReference type="RefSeq" id="WP_109968483.1">
    <property type="nucleotide sequence ID" value="NZ_CP176093.1"/>
</dbReference>
<dbReference type="SMART" id="SM00448">
    <property type="entry name" value="REC"/>
    <property type="match status" value="1"/>
</dbReference>
<dbReference type="EMBL" id="QGMY01000007">
    <property type="protein sequence ID" value="PWR71993.1"/>
    <property type="molecule type" value="Genomic_DNA"/>
</dbReference>
<evidence type="ECO:0000256" key="1">
    <source>
        <dbReference type="PROSITE-ProRule" id="PRU00169"/>
    </source>
</evidence>
<dbReference type="Gene3D" id="3.40.50.2300">
    <property type="match status" value="1"/>
</dbReference>
<dbReference type="SUPFAM" id="SSF52172">
    <property type="entry name" value="CheY-like"/>
    <property type="match status" value="1"/>
</dbReference>
<dbReference type="PROSITE" id="PS50110">
    <property type="entry name" value="RESPONSE_REGULATORY"/>
    <property type="match status" value="1"/>
</dbReference>
<evidence type="ECO:0000313" key="3">
    <source>
        <dbReference type="EMBL" id="PWR71993.1"/>
    </source>
</evidence>
<keyword evidence="4" id="KW-1185">Reference proteome</keyword>
<dbReference type="GeneID" id="97548147"/>
<gene>
    <name evidence="3" type="ORF">DK846_08335</name>
</gene>
<dbReference type="PANTHER" id="PTHR43228">
    <property type="entry name" value="TWO-COMPONENT RESPONSE REGULATOR"/>
    <property type="match status" value="1"/>
</dbReference>
<dbReference type="GO" id="GO:0000160">
    <property type="term" value="P:phosphorelay signal transduction system"/>
    <property type="evidence" value="ECO:0007669"/>
    <property type="project" value="InterPro"/>
</dbReference>
<keyword evidence="1" id="KW-0597">Phosphoprotein</keyword>
<feature type="domain" description="Response regulatory" evidence="2">
    <location>
        <begin position="4"/>
        <end position="123"/>
    </location>
</feature>
<comment type="caution">
    <text evidence="3">The sequence shown here is derived from an EMBL/GenBank/DDBJ whole genome shotgun (WGS) entry which is preliminary data.</text>
</comment>
<sequence length="125" mass="14006">MEGGIFIVEDNPVINDLISWRLTELGFSVMGTAEDYQGALEKLETYTPDKRPKLVLMDINLPGEKDGIMAAEEIQSKFSIPIVYISSVMDDPTIERAKLTKPRGFIVKPFTDNQLKATVEMALQK</sequence>
<dbReference type="CDD" id="cd17534">
    <property type="entry name" value="REC_DC-like"/>
    <property type="match status" value="1"/>
</dbReference>
<proteinExistence type="predicted"/>
<dbReference type="Proteomes" id="UP000245657">
    <property type="component" value="Unassembled WGS sequence"/>
</dbReference>
<dbReference type="AlphaFoldDB" id="A0A2V2N9P8"/>
<accession>A0A2V2N9P8</accession>